<evidence type="ECO:0000256" key="4">
    <source>
        <dbReference type="ARBA" id="ARBA00022833"/>
    </source>
</evidence>
<dbReference type="SMART" id="SM00355">
    <property type="entry name" value="ZnF_C2H2"/>
    <property type="match status" value="3"/>
</dbReference>
<dbReference type="GO" id="GO:0005634">
    <property type="term" value="C:nucleus"/>
    <property type="evidence" value="ECO:0007669"/>
    <property type="project" value="UniProtKB-ARBA"/>
</dbReference>
<organism evidence="8 9">
    <name type="scientific">Spizellomyces punctatus (strain DAOM BR117)</name>
    <dbReference type="NCBI Taxonomy" id="645134"/>
    <lineage>
        <taxon>Eukaryota</taxon>
        <taxon>Fungi</taxon>
        <taxon>Fungi incertae sedis</taxon>
        <taxon>Chytridiomycota</taxon>
        <taxon>Chytridiomycota incertae sedis</taxon>
        <taxon>Chytridiomycetes</taxon>
        <taxon>Spizellomycetales</taxon>
        <taxon>Spizellomycetaceae</taxon>
        <taxon>Spizellomyces</taxon>
    </lineage>
</organism>
<evidence type="ECO:0000313" key="9">
    <source>
        <dbReference type="Proteomes" id="UP000053201"/>
    </source>
</evidence>
<keyword evidence="3 5" id="KW-0863">Zinc-finger</keyword>
<dbReference type="PANTHER" id="PTHR19818">
    <property type="entry name" value="ZINC FINGER PROTEIN ZIC AND GLI"/>
    <property type="match status" value="1"/>
</dbReference>
<dbReference type="AlphaFoldDB" id="A0A0L0H6I8"/>
<feature type="compositionally biased region" description="Basic and acidic residues" evidence="6">
    <location>
        <begin position="309"/>
        <end position="320"/>
    </location>
</feature>
<dbReference type="InterPro" id="IPR050329">
    <property type="entry name" value="GLI_C2H2-zinc-finger"/>
</dbReference>
<feature type="compositionally biased region" description="Pro residues" evidence="6">
    <location>
        <begin position="277"/>
        <end position="296"/>
    </location>
</feature>
<dbReference type="eggNOG" id="KOG1721">
    <property type="taxonomic scope" value="Eukaryota"/>
</dbReference>
<reference evidence="8 9" key="1">
    <citation type="submission" date="2009-08" db="EMBL/GenBank/DDBJ databases">
        <title>The Genome Sequence of Spizellomyces punctatus strain DAOM BR117.</title>
        <authorList>
            <consortium name="The Broad Institute Genome Sequencing Platform"/>
            <person name="Russ C."/>
            <person name="Cuomo C."/>
            <person name="Shea T."/>
            <person name="Young S.K."/>
            <person name="Zeng Q."/>
            <person name="Koehrsen M."/>
            <person name="Haas B."/>
            <person name="Borodovsky M."/>
            <person name="Guigo R."/>
            <person name="Alvarado L."/>
            <person name="Berlin A."/>
            <person name="Bochicchio J."/>
            <person name="Borenstein D."/>
            <person name="Chapman S."/>
            <person name="Chen Z."/>
            <person name="Engels R."/>
            <person name="Freedman E."/>
            <person name="Gellesch M."/>
            <person name="Goldberg J."/>
            <person name="Griggs A."/>
            <person name="Gujja S."/>
            <person name="Heiman D."/>
            <person name="Hepburn T."/>
            <person name="Howarth C."/>
            <person name="Jen D."/>
            <person name="Larson L."/>
            <person name="Lewis B."/>
            <person name="Mehta T."/>
            <person name="Park D."/>
            <person name="Pearson M."/>
            <person name="Roberts A."/>
            <person name="Saif S."/>
            <person name="Shenoy N."/>
            <person name="Sisk P."/>
            <person name="Stolte C."/>
            <person name="Sykes S."/>
            <person name="Thomson T."/>
            <person name="Walk T."/>
            <person name="White J."/>
            <person name="Yandava C."/>
            <person name="Burger G."/>
            <person name="Gray M.W."/>
            <person name="Holland P.W.H."/>
            <person name="King N."/>
            <person name="Lang F.B.F."/>
            <person name="Roger A.J."/>
            <person name="Ruiz-Trillo I."/>
            <person name="Lander E."/>
            <person name="Nusbaum C."/>
        </authorList>
    </citation>
    <scope>NUCLEOTIDE SEQUENCE [LARGE SCALE GENOMIC DNA]</scope>
    <source>
        <strain evidence="8 9">DAOM BR117</strain>
    </source>
</reference>
<dbReference type="PROSITE" id="PS00028">
    <property type="entry name" value="ZINC_FINGER_C2H2_1"/>
    <property type="match status" value="1"/>
</dbReference>
<keyword evidence="9" id="KW-1185">Reference proteome</keyword>
<dbReference type="GeneID" id="27691423"/>
<keyword evidence="1" id="KW-0479">Metal-binding</keyword>
<feature type="domain" description="C2H2-type" evidence="7">
    <location>
        <begin position="121"/>
        <end position="152"/>
    </location>
</feature>
<dbReference type="VEuPathDB" id="FungiDB:SPPG_08249"/>
<dbReference type="GO" id="GO:0008270">
    <property type="term" value="F:zinc ion binding"/>
    <property type="evidence" value="ECO:0007669"/>
    <property type="project" value="UniProtKB-KW"/>
</dbReference>
<keyword evidence="2" id="KW-0677">Repeat</keyword>
<sequence>MDNHSSLPPSPVSRSKISRNAVLPHAAINTQLPPSPIDVMTLAPSADHVASMKYHDLPSEFQSKSHIPDRPPAANGRYWCKWQGCFTFHDSEEDFVHHVGGHVNTLPWSEKASVTDKAAIFGCKWEGCGNQKHFEYRQRLIEHLRTHTDERPFLCPVRQCAHRFTVRSNCMSHVINVHRRKLIPIQLKPGSSIDSILKEKGIDIHQLSEMEPVVIEVKRSEATTIPSVFRRDSLVVIPRPASRKRKAQQAELSETSTNPEPEQLLPLPSPLNLLPPSATPLSPPPSSSSAPPPTPSQKPSRPAKRKKKSQDPPRVGDYKLRSRTLNPRPATKPAPEPITRHLSSWTSSLHSLQAHIDSLTTQTANPAEAFAEVDSFPSHIQPNHIQPNQSALSLEAEKLMADISSLQNRISTCVDSLVRCGWSEEGVLEVMTSMTRQATKKEVQGRARRG</sequence>
<keyword evidence="4" id="KW-0862">Zinc</keyword>
<dbReference type="PROSITE" id="PS50157">
    <property type="entry name" value="ZINC_FINGER_C2H2_2"/>
    <property type="match status" value="1"/>
</dbReference>
<evidence type="ECO:0000256" key="3">
    <source>
        <dbReference type="ARBA" id="ARBA00022771"/>
    </source>
</evidence>
<evidence type="ECO:0000256" key="1">
    <source>
        <dbReference type="ARBA" id="ARBA00022723"/>
    </source>
</evidence>
<evidence type="ECO:0000313" key="8">
    <source>
        <dbReference type="EMBL" id="KNC96348.1"/>
    </source>
</evidence>
<dbReference type="EMBL" id="KQ257469">
    <property type="protein sequence ID" value="KNC96348.1"/>
    <property type="molecule type" value="Genomic_DNA"/>
</dbReference>
<dbReference type="SUPFAM" id="SSF57667">
    <property type="entry name" value="beta-beta-alpha zinc fingers"/>
    <property type="match status" value="1"/>
</dbReference>
<proteinExistence type="predicted"/>
<dbReference type="GO" id="GO:0000978">
    <property type="term" value="F:RNA polymerase II cis-regulatory region sequence-specific DNA binding"/>
    <property type="evidence" value="ECO:0007669"/>
    <property type="project" value="TreeGrafter"/>
</dbReference>
<name>A0A0L0H6I8_SPIPD</name>
<dbReference type="Proteomes" id="UP000053201">
    <property type="component" value="Unassembled WGS sequence"/>
</dbReference>
<evidence type="ECO:0000256" key="6">
    <source>
        <dbReference type="SAM" id="MobiDB-lite"/>
    </source>
</evidence>
<dbReference type="InterPro" id="IPR013087">
    <property type="entry name" value="Znf_C2H2_type"/>
</dbReference>
<dbReference type="InterPro" id="IPR036236">
    <property type="entry name" value="Znf_C2H2_sf"/>
</dbReference>
<evidence type="ECO:0000259" key="7">
    <source>
        <dbReference type="PROSITE" id="PS50157"/>
    </source>
</evidence>
<dbReference type="RefSeq" id="XP_016604388.1">
    <property type="nucleotide sequence ID" value="XM_016756409.1"/>
</dbReference>
<dbReference type="GO" id="GO:0045944">
    <property type="term" value="P:positive regulation of transcription by RNA polymerase II"/>
    <property type="evidence" value="ECO:0007669"/>
    <property type="project" value="UniProtKB-ARBA"/>
</dbReference>
<feature type="compositionally biased region" description="Low complexity" evidence="6">
    <location>
        <begin position="258"/>
        <end position="276"/>
    </location>
</feature>
<dbReference type="STRING" id="645134.A0A0L0H6I8"/>
<dbReference type="PANTHER" id="PTHR19818:SF139">
    <property type="entry name" value="PAIR-RULE PROTEIN ODD-PAIRED"/>
    <property type="match status" value="1"/>
</dbReference>
<dbReference type="Gene3D" id="3.30.160.60">
    <property type="entry name" value="Classic Zinc Finger"/>
    <property type="match status" value="2"/>
</dbReference>
<evidence type="ECO:0000256" key="5">
    <source>
        <dbReference type="PROSITE-ProRule" id="PRU00042"/>
    </source>
</evidence>
<gene>
    <name evidence="8" type="ORF">SPPG_08249</name>
</gene>
<dbReference type="GO" id="GO:0000981">
    <property type="term" value="F:DNA-binding transcription factor activity, RNA polymerase II-specific"/>
    <property type="evidence" value="ECO:0007669"/>
    <property type="project" value="TreeGrafter"/>
</dbReference>
<protein>
    <recommendedName>
        <fullName evidence="7">C2H2-type domain-containing protein</fullName>
    </recommendedName>
</protein>
<dbReference type="InParanoid" id="A0A0L0H6I8"/>
<feature type="region of interest" description="Disordered" evidence="6">
    <location>
        <begin position="240"/>
        <end position="340"/>
    </location>
</feature>
<accession>A0A0L0H6I8</accession>
<dbReference type="OrthoDB" id="3437960at2759"/>
<evidence type="ECO:0000256" key="2">
    <source>
        <dbReference type="ARBA" id="ARBA00022737"/>
    </source>
</evidence>
<dbReference type="OMA" id="QEQVTVC"/>